<keyword evidence="3" id="KW-1185">Reference proteome</keyword>
<accession>A0A318HR50</accession>
<evidence type="ECO:0000259" key="1">
    <source>
        <dbReference type="Pfam" id="PF19569"/>
    </source>
</evidence>
<dbReference type="Proteomes" id="UP000248314">
    <property type="component" value="Unassembled WGS sequence"/>
</dbReference>
<gene>
    <name evidence="2" type="ORF">EJ73_02369</name>
</gene>
<evidence type="ECO:0000313" key="2">
    <source>
        <dbReference type="EMBL" id="PXX19531.1"/>
    </source>
</evidence>
<organism evidence="2 3">
    <name type="scientific">Hoylesella shahii DSM 15611 = JCM 12083</name>
    <dbReference type="NCBI Taxonomy" id="1122991"/>
    <lineage>
        <taxon>Bacteria</taxon>
        <taxon>Pseudomonadati</taxon>
        <taxon>Bacteroidota</taxon>
        <taxon>Bacteroidia</taxon>
        <taxon>Bacteroidales</taxon>
        <taxon>Prevotellaceae</taxon>
        <taxon>Hoylesella</taxon>
    </lineage>
</organism>
<dbReference type="InterPro" id="IPR045736">
    <property type="entry name" value="START_2"/>
</dbReference>
<reference evidence="2 3" key="1">
    <citation type="submission" date="2018-05" db="EMBL/GenBank/DDBJ databases">
        <title>Genomic Encyclopedia of Type Strains, Phase I: the one thousand microbial genomes (KMG-I) project.</title>
        <authorList>
            <person name="Kyrpides N."/>
        </authorList>
    </citation>
    <scope>NUCLEOTIDE SEQUENCE [LARGE SCALE GENOMIC DNA]</scope>
    <source>
        <strain evidence="2 3">DSM 15611</strain>
    </source>
</reference>
<protein>
    <recommendedName>
        <fullName evidence="1">START-like domain-containing protein</fullName>
    </recommendedName>
</protein>
<dbReference type="RefSeq" id="WP_110370457.1">
    <property type="nucleotide sequence ID" value="NZ_QJJX01000036.1"/>
</dbReference>
<dbReference type="InterPro" id="IPR023393">
    <property type="entry name" value="START-like_dom_sf"/>
</dbReference>
<dbReference type="SUPFAM" id="SSF55961">
    <property type="entry name" value="Bet v1-like"/>
    <property type="match status" value="1"/>
</dbReference>
<comment type="caution">
    <text evidence="2">The sequence shown here is derived from an EMBL/GenBank/DDBJ whole genome shotgun (WGS) entry which is preliminary data.</text>
</comment>
<dbReference type="Pfam" id="PF19569">
    <property type="entry name" value="START_2"/>
    <property type="match status" value="1"/>
</dbReference>
<dbReference type="Gene3D" id="3.30.530.20">
    <property type="match status" value="1"/>
</dbReference>
<feature type="domain" description="START-like" evidence="1">
    <location>
        <begin position="2"/>
        <end position="129"/>
    </location>
</feature>
<dbReference type="EMBL" id="QJJX01000036">
    <property type="protein sequence ID" value="PXX19531.1"/>
    <property type="molecule type" value="Genomic_DNA"/>
</dbReference>
<name>A0A318HR50_9BACT</name>
<evidence type="ECO:0000313" key="3">
    <source>
        <dbReference type="Proteomes" id="UP000248314"/>
    </source>
</evidence>
<dbReference type="AlphaFoldDB" id="A0A318HR50"/>
<proteinExistence type="predicted"/>
<sequence length="132" mass="15451">MDKQRLCIERELMSNSAQIIWDLISTDSGLARWVADSVTQDGEQLTFVWGELWSHHEVRKGTIVEKIKNEYIKISWDDEDGPDNFFELRMDKSHITNDYVLTITDFAWEDEVDSLKTIWNDNLARLRNSSGI</sequence>